<evidence type="ECO:0000313" key="1">
    <source>
        <dbReference type="EMBL" id="CAI8615979.1"/>
    </source>
</evidence>
<keyword evidence="2" id="KW-1185">Reference proteome</keyword>
<dbReference type="AlphaFoldDB" id="A0AAV1B076"/>
<dbReference type="EMBL" id="OX451741">
    <property type="protein sequence ID" value="CAI8615979.1"/>
    <property type="molecule type" value="Genomic_DNA"/>
</dbReference>
<dbReference type="Proteomes" id="UP001157006">
    <property type="component" value="Chromosome 6"/>
</dbReference>
<protein>
    <submittedName>
        <fullName evidence="1">Uncharacterized protein</fullName>
    </submittedName>
</protein>
<name>A0AAV1B076_VICFA</name>
<feature type="non-terminal residue" evidence="1">
    <location>
        <position position="1"/>
    </location>
</feature>
<sequence length="121" mass="14075">ILLVDVLFFYCRYMIDIIIIQATTEILDGISIKDNRKLPPSMLLLLTPMEWNQSQAKCKNYSHPIHYIYSRKQKSKSTFNVAQQQYLLGSLPLSKEDKFKMDILMNLALCAYVDITNNIQP</sequence>
<accession>A0AAV1B076</accession>
<gene>
    <name evidence="1" type="ORF">VFH_VI007200</name>
</gene>
<reference evidence="1 2" key="1">
    <citation type="submission" date="2023-01" db="EMBL/GenBank/DDBJ databases">
        <authorList>
            <person name="Kreplak J."/>
        </authorList>
    </citation>
    <scope>NUCLEOTIDE SEQUENCE [LARGE SCALE GENOMIC DNA]</scope>
</reference>
<proteinExistence type="predicted"/>
<organism evidence="1 2">
    <name type="scientific">Vicia faba</name>
    <name type="common">Broad bean</name>
    <name type="synonym">Faba vulgaris</name>
    <dbReference type="NCBI Taxonomy" id="3906"/>
    <lineage>
        <taxon>Eukaryota</taxon>
        <taxon>Viridiplantae</taxon>
        <taxon>Streptophyta</taxon>
        <taxon>Embryophyta</taxon>
        <taxon>Tracheophyta</taxon>
        <taxon>Spermatophyta</taxon>
        <taxon>Magnoliopsida</taxon>
        <taxon>eudicotyledons</taxon>
        <taxon>Gunneridae</taxon>
        <taxon>Pentapetalae</taxon>
        <taxon>rosids</taxon>
        <taxon>fabids</taxon>
        <taxon>Fabales</taxon>
        <taxon>Fabaceae</taxon>
        <taxon>Papilionoideae</taxon>
        <taxon>50 kb inversion clade</taxon>
        <taxon>NPAAA clade</taxon>
        <taxon>Hologalegina</taxon>
        <taxon>IRL clade</taxon>
        <taxon>Fabeae</taxon>
        <taxon>Vicia</taxon>
    </lineage>
</organism>
<evidence type="ECO:0000313" key="2">
    <source>
        <dbReference type="Proteomes" id="UP001157006"/>
    </source>
</evidence>